<comment type="caution">
    <text evidence="1">The sequence shown here is derived from an EMBL/GenBank/DDBJ whole genome shotgun (WGS) entry which is preliminary data.</text>
</comment>
<sequence length="94" mass="11345">MQEFTMPGYLYEFPDETLFNVLLRPLGPGEINYVILQKNFHEISQELRVYLYQLKWVVWRKINSKVLLLDQSQIRKVTATQNLNPERQPFHHNQ</sequence>
<gene>
    <name evidence="1" type="ORF">NPIL_179191</name>
</gene>
<proteinExistence type="predicted"/>
<evidence type="ECO:0000313" key="2">
    <source>
        <dbReference type="Proteomes" id="UP000887013"/>
    </source>
</evidence>
<protein>
    <submittedName>
        <fullName evidence="1">Uncharacterized protein</fullName>
    </submittedName>
</protein>
<reference evidence="1" key="1">
    <citation type="submission" date="2020-08" db="EMBL/GenBank/DDBJ databases">
        <title>Multicomponent nature underlies the extraordinary mechanical properties of spider dragline silk.</title>
        <authorList>
            <person name="Kono N."/>
            <person name="Nakamura H."/>
            <person name="Mori M."/>
            <person name="Yoshida Y."/>
            <person name="Ohtoshi R."/>
            <person name="Malay A.D."/>
            <person name="Moran D.A.P."/>
            <person name="Tomita M."/>
            <person name="Numata K."/>
            <person name="Arakawa K."/>
        </authorList>
    </citation>
    <scope>NUCLEOTIDE SEQUENCE</scope>
</reference>
<dbReference type="AlphaFoldDB" id="A0A8X6TG67"/>
<evidence type="ECO:0000313" key="1">
    <source>
        <dbReference type="EMBL" id="GFT07271.1"/>
    </source>
</evidence>
<name>A0A8X6TG67_NEPPI</name>
<dbReference type="EMBL" id="BMAW01056700">
    <property type="protein sequence ID" value="GFT07271.1"/>
    <property type="molecule type" value="Genomic_DNA"/>
</dbReference>
<dbReference type="Proteomes" id="UP000887013">
    <property type="component" value="Unassembled WGS sequence"/>
</dbReference>
<organism evidence="1 2">
    <name type="scientific">Nephila pilipes</name>
    <name type="common">Giant wood spider</name>
    <name type="synonym">Nephila maculata</name>
    <dbReference type="NCBI Taxonomy" id="299642"/>
    <lineage>
        <taxon>Eukaryota</taxon>
        <taxon>Metazoa</taxon>
        <taxon>Ecdysozoa</taxon>
        <taxon>Arthropoda</taxon>
        <taxon>Chelicerata</taxon>
        <taxon>Arachnida</taxon>
        <taxon>Araneae</taxon>
        <taxon>Araneomorphae</taxon>
        <taxon>Entelegynae</taxon>
        <taxon>Araneoidea</taxon>
        <taxon>Nephilidae</taxon>
        <taxon>Nephila</taxon>
    </lineage>
</organism>
<keyword evidence="2" id="KW-1185">Reference proteome</keyword>
<accession>A0A8X6TG67</accession>